<evidence type="ECO:0000313" key="2">
    <source>
        <dbReference type="EMBL" id="CAI3980625.1"/>
    </source>
</evidence>
<evidence type="ECO:0000313" key="3">
    <source>
        <dbReference type="EMBL" id="CAL1134000.1"/>
    </source>
</evidence>
<reference evidence="3" key="2">
    <citation type="submission" date="2024-04" db="EMBL/GenBank/DDBJ databases">
        <authorList>
            <person name="Chen Y."/>
            <person name="Shah S."/>
            <person name="Dougan E. K."/>
            <person name="Thang M."/>
            <person name="Chan C."/>
        </authorList>
    </citation>
    <scope>NUCLEOTIDE SEQUENCE [LARGE SCALE GENOMIC DNA]</scope>
</reference>
<reference evidence="2" key="1">
    <citation type="submission" date="2022-10" db="EMBL/GenBank/DDBJ databases">
        <authorList>
            <person name="Chen Y."/>
            <person name="Dougan E. K."/>
            <person name="Chan C."/>
            <person name="Rhodes N."/>
            <person name="Thang M."/>
        </authorList>
    </citation>
    <scope>NUCLEOTIDE SEQUENCE</scope>
</reference>
<feature type="domain" description="Cyclic nucleotide-binding" evidence="1">
    <location>
        <begin position="22"/>
        <end position="112"/>
    </location>
</feature>
<evidence type="ECO:0000313" key="4">
    <source>
        <dbReference type="Proteomes" id="UP001152797"/>
    </source>
</evidence>
<evidence type="ECO:0000259" key="1">
    <source>
        <dbReference type="PROSITE" id="PS50042"/>
    </source>
</evidence>
<dbReference type="EMBL" id="CAMXCT020000570">
    <property type="protein sequence ID" value="CAL1134000.1"/>
    <property type="molecule type" value="Genomic_DNA"/>
</dbReference>
<keyword evidence="4" id="KW-1185">Reference proteome</keyword>
<dbReference type="SUPFAM" id="SSF51206">
    <property type="entry name" value="cAMP-binding domain-like"/>
    <property type="match status" value="1"/>
</dbReference>
<protein>
    <recommendedName>
        <fullName evidence="1">Cyclic nucleotide-binding domain-containing protein</fullName>
    </recommendedName>
</protein>
<sequence length="326" mass="36554">MEIGYDTSLISPILDAELVFAEFCSALKKQFYSEGESVFSNGSIAEMMYVTSHGDFCLGEDEGQRERSFSGEHNYFAEVALYVEAVTHQCTLAAESFAEVFVLTAASLAAVLWLGPGWPGWPSARANSPMCTTMFVEYANEYIRIYSDSIARHDMGDALDIQQRCNQKACFSNSFYLDLNVDERKILRTIDLRELEEKEGRTPPIRFVEHMMESNEQLFLEQLRSSFVELDPTDGLHARYGEPKEQEKVESGILSLMALVRNDYEAFTAPQKGPNRLSTTQWQQLQGVLEWAEPTPELLGDAYLGKGTLKLKALTVTRNGAVACTA</sequence>
<organism evidence="2">
    <name type="scientific">Cladocopium goreaui</name>
    <dbReference type="NCBI Taxonomy" id="2562237"/>
    <lineage>
        <taxon>Eukaryota</taxon>
        <taxon>Sar</taxon>
        <taxon>Alveolata</taxon>
        <taxon>Dinophyceae</taxon>
        <taxon>Suessiales</taxon>
        <taxon>Symbiodiniaceae</taxon>
        <taxon>Cladocopium</taxon>
    </lineage>
</organism>
<dbReference type="OrthoDB" id="437116at2759"/>
<dbReference type="InterPro" id="IPR014710">
    <property type="entry name" value="RmlC-like_jellyroll"/>
</dbReference>
<dbReference type="PROSITE" id="PS50042">
    <property type="entry name" value="CNMP_BINDING_3"/>
    <property type="match status" value="1"/>
</dbReference>
<name>A0A9P1BW49_9DINO</name>
<dbReference type="EMBL" id="CAMXCT030000570">
    <property type="protein sequence ID" value="CAL4767937.1"/>
    <property type="molecule type" value="Genomic_DNA"/>
</dbReference>
<dbReference type="AlphaFoldDB" id="A0A9P1BW49"/>
<dbReference type="EMBL" id="CAMXCT010000570">
    <property type="protein sequence ID" value="CAI3980625.1"/>
    <property type="molecule type" value="Genomic_DNA"/>
</dbReference>
<dbReference type="Proteomes" id="UP001152797">
    <property type="component" value="Unassembled WGS sequence"/>
</dbReference>
<dbReference type="Gene3D" id="2.60.120.10">
    <property type="entry name" value="Jelly Rolls"/>
    <property type="match status" value="1"/>
</dbReference>
<dbReference type="InterPro" id="IPR000595">
    <property type="entry name" value="cNMP-bd_dom"/>
</dbReference>
<accession>A0A9P1BW49</accession>
<dbReference type="InterPro" id="IPR018490">
    <property type="entry name" value="cNMP-bd_dom_sf"/>
</dbReference>
<comment type="caution">
    <text evidence="2">The sequence shown here is derived from an EMBL/GenBank/DDBJ whole genome shotgun (WGS) entry which is preliminary data.</text>
</comment>
<proteinExistence type="predicted"/>
<gene>
    <name evidence="2" type="ORF">C1SCF055_LOCUS8488</name>
</gene>